<keyword evidence="6" id="KW-0732">Signal</keyword>
<evidence type="ECO:0000313" key="9">
    <source>
        <dbReference type="EMBL" id="VYU34832.1"/>
    </source>
</evidence>
<evidence type="ECO:0000256" key="2">
    <source>
        <dbReference type="ARBA" id="ARBA00022670"/>
    </source>
</evidence>
<dbReference type="Gene3D" id="2.30.30.40">
    <property type="entry name" value="SH3 Domains"/>
    <property type="match status" value="9"/>
</dbReference>
<protein>
    <submittedName>
        <fullName evidence="9">Toxin A</fullName>
    </submittedName>
</protein>
<gene>
    <name evidence="9" type="primary">toxA_2</name>
    <name evidence="9" type="ORF">IBLFYP30_02427</name>
</gene>
<evidence type="ECO:0000256" key="4">
    <source>
        <dbReference type="ARBA" id="ARBA00022807"/>
    </source>
</evidence>
<evidence type="ECO:0000259" key="8">
    <source>
        <dbReference type="PROSITE" id="PS51935"/>
    </source>
</evidence>
<proteinExistence type="inferred from homology"/>
<organism evidence="9">
    <name type="scientific">Intestinibacter bartlettii</name>
    <dbReference type="NCBI Taxonomy" id="261299"/>
    <lineage>
        <taxon>Bacteria</taxon>
        <taxon>Bacillati</taxon>
        <taxon>Bacillota</taxon>
        <taxon>Clostridia</taxon>
        <taxon>Peptostreptococcales</taxon>
        <taxon>Peptostreptococcaceae</taxon>
        <taxon>Intestinibacter</taxon>
    </lineage>
</organism>
<dbReference type="InterPro" id="IPR000064">
    <property type="entry name" value="NLP_P60_dom"/>
</dbReference>
<evidence type="ECO:0000256" key="1">
    <source>
        <dbReference type="ARBA" id="ARBA00007074"/>
    </source>
</evidence>
<feature type="domain" description="SH3b" evidence="7">
    <location>
        <begin position="535"/>
        <end position="601"/>
    </location>
</feature>
<accession>A0A6N3E2I2</accession>
<dbReference type="Gene3D" id="2.10.270.10">
    <property type="entry name" value="Cholin Binding"/>
    <property type="match status" value="1"/>
</dbReference>
<evidence type="ECO:0000256" key="6">
    <source>
        <dbReference type="SAM" id="SignalP"/>
    </source>
</evidence>
<feature type="domain" description="SH3b" evidence="7">
    <location>
        <begin position="123"/>
        <end position="187"/>
    </location>
</feature>
<keyword evidence="3" id="KW-0378">Hydrolase</keyword>
<dbReference type="Pfam" id="PF08239">
    <property type="entry name" value="SH3_3"/>
    <property type="match status" value="8"/>
</dbReference>
<sequence length="1043" mass="116593">MKVEKRIIAMIMAMYIGTSNALAQPVSGEKIGEAPINYSYTTARAKTQNGIVIKNVNLRTKPNKTTSKIIRTLKVGEKVIIVGKSGNYYKIEYASGKFAYAYANNYIKIEEAKPNDKPDVKLDNNVGISTANVNVRTSPNANIATNKLGKLLKGTKVEVVGKSGDFYKIKYKGQYAYASKYYISVTKGLKLDKISEIKLTSDIVVRELASTSSKQISTLSQGTVVSVVEKLTNNWYKIELNDGYGYAIIEDKSDDKPNDKPDVKLDNNVGISTANVNVRTSPNANIATNKLGKLLKGTKVEVVGKSGDFYKIKYMGQYAYASKYYISVTKGLKLDKISEIKLTSDIVVRELASTSSKQISTLSQGTVVSVVEKLTNNWYKIELNDGYGYAIIEDKSDDTQDNKPDTKISVIGVTTTSLNVRTDPDTNISTNIIGVLSQDTKIEIVEEVNDFYKIKYKGQYAYVAKSYVSVKQNMKLDKVADLKLTTDVVVRELASDTSDSIFTLKQGTKVTVVENFLNGWYKIYVNNIYGYINTKDNVSSSIGIATGDVNIRTEANTNSNIVGVLLKGSKIEIAGQSGNFYKVKYKGLYRYISKKYLSDNESEKLNNVGVLKIAQEAEVKELASDDSITLLTLQEGTTVNVIERLFNGWYKIEINNVYGYIKPTDGNLISSDKDINLMKEDGYYYYINPDGSKYKGYKVVDGVQYYFSDETGESIDQFAVVREKENGKTVTNRYFVKENGGVLKNTFRSIPELNDKLYYFGADGKAVRGINTINGKKYYFNTRYSYIMTGLCSVNENIYYFNKSNYTMETNTTKIVAGKLKLDIGSDGRVYNMTKLDDSDLANMLYSGFSKMGTVYSHNYEEGLDCSNYVSEILREIGLNTFSKDERTSQQQAIYCEQNNLTVSKKNLQPGDILFYNNTNCSNIKKYGHCSRALENGMHVHHVAIYIGDGKIMESTSGVNKDYEHAGVRIYNLSQSSTYYVYSAARVLGIKRPVTPENPDIPENPDTPENPDNKGDQENNNQTNKDDRVDNGNIENNDVKNEE</sequence>
<reference evidence="9" key="1">
    <citation type="submission" date="2019-11" db="EMBL/GenBank/DDBJ databases">
        <authorList>
            <person name="Feng L."/>
        </authorList>
    </citation>
    <scope>NUCLEOTIDE SEQUENCE</scope>
    <source>
        <strain evidence="9">IbartlettiiLFYP30</strain>
    </source>
</reference>
<dbReference type="SMART" id="SM00287">
    <property type="entry name" value="SH3b"/>
    <property type="match status" value="9"/>
</dbReference>
<dbReference type="InterPro" id="IPR052354">
    <property type="entry name" value="Cell_Wall_Dynamics_Protein"/>
</dbReference>
<feature type="domain" description="NlpC/P60" evidence="8">
    <location>
        <begin position="835"/>
        <end position="994"/>
    </location>
</feature>
<dbReference type="InterPro" id="IPR038765">
    <property type="entry name" value="Papain-like_cys_pep_sf"/>
</dbReference>
<dbReference type="EMBL" id="CACRUE010000033">
    <property type="protein sequence ID" value="VYU34832.1"/>
    <property type="molecule type" value="Genomic_DNA"/>
</dbReference>
<feature type="domain" description="SH3b" evidence="7">
    <location>
        <begin position="335"/>
        <end position="399"/>
    </location>
</feature>
<keyword evidence="2" id="KW-0645">Protease</keyword>
<feature type="chain" id="PRO_5026657711" evidence="6">
    <location>
        <begin position="24"/>
        <end position="1043"/>
    </location>
</feature>
<dbReference type="InterPro" id="IPR003646">
    <property type="entry name" value="SH3-like_bac-type"/>
</dbReference>
<feature type="domain" description="SH3b" evidence="7">
    <location>
        <begin position="192"/>
        <end position="256"/>
    </location>
</feature>
<dbReference type="GO" id="GO:0006508">
    <property type="term" value="P:proteolysis"/>
    <property type="evidence" value="ECO:0007669"/>
    <property type="project" value="UniProtKB-KW"/>
</dbReference>
<dbReference type="GO" id="GO:0008234">
    <property type="term" value="F:cysteine-type peptidase activity"/>
    <property type="evidence" value="ECO:0007669"/>
    <property type="project" value="UniProtKB-KW"/>
</dbReference>
<dbReference type="AlphaFoldDB" id="A0A6N3E2I2"/>
<dbReference type="SUPFAM" id="SSF69360">
    <property type="entry name" value="Cell wall binding repeat"/>
    <property type="match status" value="1"/>
</dbReference>
<dbReference type="Pfam" id="PF00877">
    <property type="entry name" value="NLPC_P60"/>
    <property type="match status" value="1"/>
</dbReference>
<feature type="region of interest" description="Disordered" evidence="5">
    <location>
        <begin position="993"/>
        <end position="1043"/>
    </location>
</feature>
<dbReference type="SUPFAM" id="SSF54001">
    <property type="entry name" value="Cysteine proteinases"/>
    <property type="match status" value="1"/>
</dbReference>
<dbReference type="PROSITE" id="PS51781">
    <property type="entry name" value="SH3B"/>
    <property type="match status" value="7"/>
</dbReference>
<name>A0A6N3E2I2_9FIRM</name>
<feature type="domain" description="SH3b" evidence="7">
    <location>
        <begin position="404"/>
        <end position="472"/>
    </location>
</feature>
<dbReference type="RefSeq" id="WP_156531067.1">
    <property type="nucleotide sequence ID" value="NZ_CACRUE010000033.1"/>
</dbReference>
<comment type="similarity">
    <text evidence="1">Belongs to the peptidase C40 family.</text>
</comment>
<keyword evidence="4" id="KW-0788">Thiol protease</keyword>
<feature type="signal peptide" evidence="6">
    <location>
        <begin position="1"/>
        <end position="23"/>
    </location>
</feature>
<dbReference type="PROSITE" id="PS51935">
    <property type="entry name" value="NLPC_P60"/>
    <property type="match status" value="1"/>
</dbReference>
<feature type="domain" description="SH3b" evidence="7">
    <location>
        <begin position="266"/>
        <end position="330"/>
    </location>
</feature>
<dbReference type="Gene3D" id="3.90.1720.10">
    <property type="entry name" value="endopeptidase domain like (from Nostoc punctiforme)"/>
    <property type="match status" value="1"/>
</dbReference>
<dbReference type="PANTHER" id="PTHR34408">
    <property type="entry name" value="FAMILY PROTEIN, PUTATIVE-RELATED"/>
    <property type="match status" value="1"/>
</dbReference>
<evidence type="ECO:0000256" key="5">
    <source>
        <dbReference type="SAM" id="MobiDB-lite"/>
    </source>
</evidence>
<evidence type="ECO:0000259" key="7">
    <source>
        <dbReference type="PROSITE" id="PS51781"/>
    </source>
</evidence>
<feature type="domain" description="SH3b" evidence="7">
    <location>
        <begin position="45"/>
        <end position="110"/>
    </location>
</feature>
<evidence type="ECO:0000256" key="3">
    <source>
        <dbReference type="ARBA" id="ARBA00022801"/>
    </source>
</evidence>
<dbReference type="PANTHER" id="PTHR34408:SF1">
    <property type="entry name" value="GLYCOSYL HYDROLASE FAMILY 19 DOMAIN-CONTAINING PROTEIN HI_1415"/>
    <property type="match status" value="1"/>
</dbReference>